<dbReference type="Gene3D" id="1.10.760.10">
    <property type="entry name" value="Cytochrome c-like domain"/>
    <property type="match status" value="1"/>
</dbReference>
<dbReference type="AlphaFoldDB" id="Q7MRN1"/>
<dbReference type="STRING" id="273121.WS1182"/>
<dbReference type="GO" id="GO:0009055">
    <property type="term" value="F:electron transfer activity"/>
    <property type="evidence" value="ECO:0007669"/>
    <property type="project" value="InterPro"/>
</dbReference>
<evidence type="ECO:0000313" key="7">
    <source>
        <dbReference type="Proteomes" id="UP000000422"/>
    </source>
</evidence>
<accession>Q7MRN1</accession>
<dbReference type="SUPFAM" id="SSF46626">
    <property type="entry name" value="Cytochrome c"/>
    <property type="match status" value="1"/>
</dbReference>
<evidence type="ECO:0000256" key="3">
    <source>
        <dbReference type="ARBA" id="ARBA00023004"/>
    </source>
</evidence>
<dbReference type="eggNOG" id="COG2863">
    <property type="taxonomic scope" value="Bacteria"/>
</dbReference>
<keyword evidence="1" id="KW-0349">Heme</keyword>
<proteinExistence type="predicted"/>
<protein>
    <recommendedName>
        <fullName evidence="5">Cytochrome c domain-containing protein</fullName>
    </recommendedName>
</protein>
<keyword evidence="7" id="KW-1185">Reference proteome</keyword>
<dbReference type="HOGENOM" id="CLU_128253_3_1_7"/>
<sequence>MNFLKPLFLTFLLTFPLFAQESVEILYQRCVPCHGENGRKVALGKSSIIGGQSHDLLIQKLTAYQEGTLSIKGMGRLMQAQLRDYTYRDLENLSRYIESLH</sequence>
<dbReference type="InterPro" id="IPR009056">
    <property type="entry name" value="Cyt_c-like_dom"/>
</dbReference>
<dbReference type="Proteomes" id="UP000000422">
    <property type="component" value="Chromosome"/>
</dbReference>
<feature type="signal peptide" evidence="4">
    <location>
        <begin position="1"/>
        <end position="19"/>
    </location>
</feature>
<feature type="chain" id="PRO_5004288668" description="Cytochrome c domain-containing protein" evidence="4">
    <location>
        <begin position="20"/>
        <end position="101"/>
    </location>
</feature>
<evidence type="ECO:0000259" key="5">
    <source>
        <dbReference type="Pfam" id="PF00034"/>
    </source>
</evidence>
<evidence type="ECO:0000256" key="1">
    <source>
        <dbReference type="ARBA" id="ARBA00022617"/>
    </source>
</evidence>
<organism evidence="7">
    <name type="scientific">Wolinella succinogenes (strain ATCC 29543 / DSM 1740 / CCUG 13145 / JCM 31913 / LMG 7466 / NCTC 11488 / FDC 602W)</name>
    <name type="common">Vibrio succinogenes</name>
    <dbReference type="NCBI Taxonomy" id="273121"/>
    <lineage>
        <taxon>Bacteria</taxon>
        <taxon>Pseudomonadati</taxon>
        <taxon>Campylobacterota</taxon>
        <taxon>Epsilonproteobacteria</taxon>
        <taxon>Campylobacterales</taxon>
        <taxon>Helicobacteraceae</taxon>
        <taxon>Wolinella</taxon>
    </lineage>
</organism>
<reference evidence="6 7" key="1">
    <citation type="journal article" date="2003" name="Proc. Natl. Acad. Sci. U.S.A.">
        <title>Complete genome sequence and analysis of Wolinella succinogenes.</title>
        <authorList>
            <person name="Baar C."/>
            <person name="Eppinger M."/>
            <person name="Raddatz G."/>
            <person name="Simon JM."/>
            <person name="Lanz C."/>
            <person name="Klimmek O."/>
            <person name="Nandakumar R."/>
            <person name="Gross R."/>
            <person name="Rosinus A."/>
            <person name="Keller H."/>
            <person name="Jagtap P."/>
            <person name="Linke B."/>
            <person name="Meyer F."/>
            <person name="Lederer H."/>
            <person name="Schuster S.C."/>
        </authorList>
    </citation>
    <scope>NUCLEOTIDE SEQUENCE [LARGE SCALE GENOMIC DNA]</scope>
    <source>
        <strain evidence="7">ATCC 29543 / DSM 1740 / CCUG 13145 / JCM 31913 / LMG 7466 / NCTC 11488 / FDC 602W</strain>
    </source>
</reference>
<name>Q7MRN1_WOLSU</name>
<dbReference type="RefSeq" id="WP_011139055.1">
    <property type="nucleotide sequence ID" value="NC_005090.1"/>
</dbReference>
<evidence type="ECO:0000256" key="4">
    <source>
        <dbReference type="SAM" id="SignalP"/>
    </source>
</evidence>
<feature type="domain" description="Cytochrome c" evidence="5">
    <location>
        <begin position="26"/>
        <end position="100"/>
    </location>
</feature>
<gene>
    <name evidence="6" type="ordered locus">WS1182</name>
</gene>
<dbReference type="Pfam" id="PF00034">
    <property type="entry name" value="Cytochrom_C"/>
    <property type="match status" value="1"/>
</dbReference>
<dbReference type="KEGG" id="wsu:WS1182"/>
<dbReference type="GO" id="GO:0020037">
    <property type="term" value="F:heme binding"/>
    <property type="evidence" value="ECO:0007669"/>
    <property type="project" value="InterPro"/>
</dbReference>
<keyword evidence="3" id="KW-0408">Iron</keyword>
<keyword evidence="4" id="KW-0732">Signal</keyword>
<dbReference type="EMBL" id="BX571660">
    <property type="protein sequence ID" value="CAE10267.1"/>
    <property type="molecule type" value="Genomic_DNA"/>
</dbReference>
<evidence type="ECO:0000256" key="2">
    <source>
        <dbReference type="ARBA" id="ARBA00022723"/>
    </source>
</evidence>
<keyword evidence="2" id="KW-0479">Metal-binding</keyword>
<evidence type="ECO:0000313" key="6">
    <source>
        <dbReference type="EMBL" id="CAE10267.1"/>
    </source>
</evidence>
<dbReference type="InterPro" id="IPR036909">
    <property type="entry name" value="Cyt_c-like_dom_sf"/>
</dbReference>